<dbReference type="Pfam" id="PF16040">
    <property type="entry name" value="APD1-4_N"/>
    <property type="match status" value="1"/>
</dbReference>
<keyword evidence="6" id="KW-1133">Transmembrane helix</keyword>
<keyword evidence="6" id="KW-0472">Membrane</keyword>
<evidence type="ECO:0000259" key="7">
    <source>
        <dbReference type="PROSITE" id="PS50089"/>
    </source>
</evidence>
<accession>A0A6A2YVI1</accession>
<dbReference type="InterPro" id="IPR013083">
    <property type="entry name" value="Znf_RING/FYVE/PHD"/>
</dbReference>
<dbReference type="AlphaFoldDB" id="A0A6A2YVI1"/>
<dbReference type="GO" id="GO:0016567">
    <property type="term" value="P:protein ubiquitination"/>
    <property type="evidence" value="ECO:0007669"/>
    <property type="project" value="TreeGrafter"/>
</dbReference>
<evidence type="ECO:0000256" key="6">
    <source>
        <dbReference type="SAM" id="Phobius"/>
    </source>
</evidence>
<proteinExistence type="predicted"/>
<reference evidence="8" key="1">
    <citation type="submission" date="2019-09" db="EMBL/GenBank/DDBJ databases">
        <title>Draft genome information of white flower Hibiscus syriacus.</title>
        <authorList>
            <person name="Kim Y.-M."/>
        </authorList>
    </citation>
    <scope>NUCLEOTIDE SEQUENCE [LARGE SCALE GENOMIC DNA]</scope>
    <source>
        <strain evidence="8">YM2019G1</strain>
    </source>
</reference>
<dbReference type="GO" id="GO:0008270">
    <property type="term" value="F:zinc ion binding"/>
    <property type="evidence" value="ECO:0007669"/>
    <property type="project" value="UniProtKB-KW"/>
</dbReference>
<keyword evidence="1" id="KW-0479">Metal-binding</keyword>
<evidence type="ECO:0000313" key="8">
    <source>
        <dbReference type="EMBL" id="KAE8683329.1"/>
    </source>
</evidence>
<name>A0A6A2YVI1_HIBSY</name>
<keyword evidence="6" id="KW-0812">Transmembrane</keyword>
<organism evidence="8 9">
    <name type="scientific">Hibiscus syriacus</name>
    <name type="common">Rose of Sharon</name>
    <dbReference type="NCBI Taxonomy" id="106335"/>
    <lineage>
        <taxon>Eukaryota</taxon>
        <taxon>Viridiplantae</taxon>
        <taxon>Streptophyta</taxon>
        <taxon>Embryophyta</taxon>
        <taxon>Tracheophyta</taxon>
        <taxon>Spermatophyta</taxon>
        <taxon>Magnoliopsida</taxon>
        <taxon>eudicotyledons</taxon>
        <taxon>Gunneridae</taxon>
        <taxon>Pentapetalae</taxon>
        <taxon>rosids</taxon>
        <taxon>malvids</taxon>
        <taxon>Malvales</taxon>
        <taxon>Malvaceae</taxon>
        <taxon>Malvoideae</taxon>
        <taxon>Hibiscus</taxon>
    </lineage>
</organism>
<evidence type="ECO:0000256" key="3">
    <source>
        <dbReference type="ARBA" id="ARBA00022833"/>
    </source>
</evidence>
<keyword evidence="2 4" id="KW-0863">Zinc-finger</keyword>
<feature type="region of interest" description="Disordered" evidence="5">
    <location>
        <begin position="317"/>
        <end position="342"/>
    </location>
</feature>
<protein>
    <submittedName>
        <fullName evidence="8">RING/U-box superfamily protein isoform 3</fullName>
    </submittedName>
</protein>
<evidence type="ECO:0000256" key="5">
    <source>
        <dbReference type="SAM" id="MobiDB-lite"/>
    </source>
</evidence>
<evidence type="ECO:0000256" key="2">
    <source>
        <dbReference type="ARBA" id="ARBA00022771"/>
    </source>
</evidence>
<dbReference type="Proteomes" id="UP000436088">
    <property type="component" value="Unassembled WGS sequence"/>
</dbReference>
<dbReference type="Pfam" id="PF16041">
    <property type="entry name" value="APD1-4_M"/>
    <property type="match status" value="1"/>
</dbReference>
<dbReference type="InterPro" id="IPR001841">
    <property type="entry name" value="Znf_RING"/>
</dbReference>
<keyword evidence="9" id="KW-1185">Reference proteome</keyword>
<feature type="transmembrane region" description="Helical" evidence="6">
    <location>
        <begin position="277"/>
        <end position="294"/>
    </location>
</feature>
<comment type="caution">
    <text evidence="8">The sequence shown here is derived from an EMBL/GenBank/DDBJ whole genome shotgun (WGS) entry which is preliminary data.</text>
</comment>
<evidence type="ECO:0000256" key="1">
    <source>
        <dbReference type="ARBA" id="ARBA00022723"/>
    </source>
</evidence>
<dbReference type="PANTHER" id="PTHR46858:SF6">
    <property type="entry name" value="LIGASE, PUTATIVE-RELATED"/>
    <property type="match status" value="1"/>
</dbReference>
<dbReference type="InterPro" id="IPR032008">
    <property type="entry name" value="APD1-4_N"/>
</dbReference>
<keyword evidence="3" id="KW-0862">Zinc</keyword>
<feature type="domain" description="RING-type" evidence="7">
    <location>
        <begin position="350"/>
        <end position="388"/>
    </location>
</feature>
<dbReference type="Gene3D" id="3.30.40.10">
    <property type="entry name" value="Zinc/RING finger domain, C3HC4 (zinc finger)"/>
    <property type="match status" value="1"/>
</dbReference>
<dbReference type="PROSITE" id="PS50089">
    <property type="entry name" value="ZF_RING_2"/>
    <property type="match status" value="1"/>
</dbReference>
<evidence type="ECO:0000256" key="4">
    <source>
        <dbReference type="PROSITE-ProRule" id="PRU00175"/>
    </source>
</evidence>
<sequence length="406" mass="45392">MRGNSSGILQEKAISKLKKNHPLSTNVHALHVSTGFTPEFLRLAGDANGKLVHETAGLEKRASFSNCLTPHVQQNSSSNPPPITNLKVRDENGRGVLVYGFSEEPELNKEANWSYSSYLTVESYYRKGYSLWLNKGSKICMRWTTQTSRSSDQTEVVLVKGRIGEDTLLPKTTIPFFALFLNEPVTGEEAEYTIDEDGIYSVGVINSNPRTTKMTLNITVTAMVYDVTKATSVCSTRNGSCFLDLHFPNTHYVVVSTPDHSDVDGRYVKLTYDSRDVSYIGLLGLFIIMMLLLLKAQESCHSEFDRRMMTDPILAKKPVRTNDTSADEDNDDGSRSSSSSSADLNDAKLCIICYEDQHNCFFVPCGHSATCYECAKRFAKRESCLLRRSERTDVLRFSDQAAWEIG</sequence>
<evidence type="ECO:0000313" key="9">
    <source>
        <dbReference type="Proteomes" id="UP000436088"/>
    </source>
</evidence>
<gene>
    <name evidence="8" type="ORF">F3Y22_tig00111210pilonHSYRG00234</name>
</gene>
<dbReference type="EMBL" id="VEPZ02001270">
    <property type="protein sequence ID" value="KAE8683329.1"/>
    <property type="molecule type" value="Genomic_DNA"/>
</dbReference>
<dbReference type="GO" id="GO:0061630">
    <property type="term" value="F:ubiquitin protein ligase activity"/>
    <property type="evidence" value="ECO:0007669"/>
    <property type="project" value="TreeGrafter"/>
</dbReference>
<dbReference type="PANTHER" id="PTHR46858">
    <property type="entry name" value="OS05G0521000 PROTEIN"/>
    <property type="match status" value="1"/>
</dbReference>
<dbReference type="Pfam" id="PF13920">
    <property type="entry name" value="zf-C3HC4_3"/>
    <property type="match status" value="1"/>
</dbReference>
<dbReference type="InterPro" id="IPR032010">
    <property type="entry name" value="APD1-4_M"/>
</dbReference>